<proteinExistence type="predicted"/>
<protein>
    <submittedName>
        <fullName evidence="2">Delta-like protein</fullName>
    </submittedName>
</protein>
<reference evidence="2" key="1">
    <citation type="submission" date="2022-11" db="UniProtKB">
        <authorList>
            <consortium name="WormBaseParasite"/>
        </authorList>
    </citation>
    <scope>IDENTIFICATION</scope>
</reference>
<accession>A0AC35GQB6</accession>
<organism evidence="1 2">
    <name type="scientific">Panagrolaimus sp. PS1159</name>
    <dbReference type="NCBI Taxonomy" id="55785"/>
    <lineage>
        <taxon>Eukaryota</taxon>
        <taxon>Metazoa</taxon>
        <taxon>Ecdysozoa</taxon>
        <taxon>Nematoda</taxon>
        <taxon>Chromadorea</taxon>
        <taxon>Rhabditida</taxon>
        <taxon>Tylenchina</taxon>
        <taxon>Panagrolaimomorpha</taxon>
        <taxon>Panagrolaimoidea</taxon>
        <taxon>Panagrolaimidae</taxon>
        <taxon>Panagrolaimus</taxon>
    </lineage>
</organism>
<sequence length="368" mass="41191">MNVTVPGQPNFIVFFKQKTLNLKKNKEHRYSERNRSNAKVDIGLNLTCDENFYGEDCTILCEPPKNGSYYTCTDFGPKCHDGWEGKNCDKPICTNGCGKGKCISPNQCSCMNGWSGEKCDECQTREGCVNGFCSKKPGTCLCKPNWGGINCDKIVDKCLENPCLNGGSCFSEAILDHYKCACIDGFTGKRCETAVMKMTVIQKEHTEIRISDNNTGFWIFAVVTVIVIGIILAWYITKRNKSHKKSSTESLNRAGRRQSDIEMESFKDGSRISHGSDKRINPPRYDVNELSAERLSARVLSDPLPIPPPTYDEAMGKSSSPPSSSSSTSRESRSHRSSNPPNDQQLFECKVINEIDENYENRLPQKKH</sequence>
<evidence type="ECO:0000313" key="1">
    <source>
        <dbReference type="Proteomes" id="UP000887580"/>
    </source>
</evidence>
<evidence type="ECO:0000313" key="2">
    <source>
        <dbReference type="WBParaSite" id="PS1159_v2.g7584.t1"/>
    </source>
</evidence>
<name>A0AC35GQB6_9BILA</name>
<dbReference type="Proteomes" id="UP000887580">
    <property type="component" value="Unplaced"/>
</dbReference>
<dbReference type="WBParaSite" id="PS1159_v2.g7584.t1">
    <property type="protein sequence ID" value="PS1159_v2.g7584.t1"/>
    <property type="gene ID" value="PS1159_v2.g7584"/>
</dbReference>